<dbReference type="AlphaFoldDB" id="A0A1E7DP09"/>
<dbReference type="STRING" id="1714016.BA724_05995"/>
<keyword evidence="1" id="KW-0560">Oxidoreductase</keyword>
<dbReference type="Proteomes" id="UP000095658">
    <property type="component" value="Unassembled WGS sequence"/>
</dbReference>
<dbReference type="PRINTS" id="PR00420">
    <property type="entry name" value="RNGMNOXGNASE"/>
</dbReference>
<dbReference type="GO" id="GO:0071949">
    <property type="term" value="F:FAD binding"/>
    <property type="evidence" value="ECO:0007669"/>
    <property type="project" value="InterPro"/>
</dbReference>
<dbReference type="PANTHER" id="PTHR43476">
    <property type="entry name" value="3-(3-HYDROXY-PHENYL)PROPIONATE/3-HYDROXYCINNAMIC ACID HYDROXYLASE"/>
    <property type="match status" value="1"/>
</dbReference>
<protein>
    <recommendedName>
        <fullName evidence="2">FAD-binding domain-containing protein</fullName>
    </recommendedName>
</protein>
<dbReference type="InterPro" id="IPR050631">
    <property type="entry name" value="PheA/TfdB_FAD_monoxygenase"/>
</dbReference>
<dbReference type="EMBL" id="MAMP01000021">
    <property type="protein sequence ID" value="OES44822.1"/>
    <property type="molecule type" value="Genomic_DNA"/>
</dbReference>
<dbReference type="Pfam" id="PF01494">
    <property type="entry name" value="FAD_binding_3"/>
    <property type="match status" value="1"/>
</dbReference>
<name>A0A1E7DP09_9BACI</name>
<accession>A0A1E7DP09</accession>
<dbReference type="GO" id="GO:0016491">
    <property type="term" value="F:oxidoreductase activity"/>
    <property type="evidence" value="ECO:0007669"/>
    <property type="project" value="UniProtKB-KW"/>
</dbReference>
<dbReference type="RefSeq" id="WP_069938445.1">
    <property type="nucleotide sequence ID" value="NZ_MAMP01000021.1"/>
</dbReference>
<comment type="caution">
    <text evidence="3">The sequence shown here is derived from an EMBL/GenBank/DDBJ whole genome shotgun (WGS) entry which is preliminary data.</text>
</comment>
<proteinExistence type="predicted"/>
<dbReference type="InterPro" id="IPR036188">
    <property type="entry name" value="FAD/NAD-bd_sf"/>
</dbReference>
<evidence type="ECO:0000256" key="1">
    <source>
        <dbReference type="ARBA" id="ARBA00023002"/>
    </source>
</evidence>
<evidence type="ECO:0000313" key="3">
    <source>
        <dbReference type="EMBL" id="OES44822.1"/>
    </source>
</evidence>
<dbReference type="PANTHER" id="PTHR43476:SF5">
    <property type="entry name" value="FAD-DEPENDENT MONOOXYGENASE"/>
    <property type="match status" value="1"/>
</dbReference>
<keyword evidence="4" id="KW-1185">Reference proteome</keyword>
<sequence length="439" mass="50384">MKTNVFISGGGISGLILGLMLARNGIDVVVAEKDAKPSVKYKGELLQPKSLDMMNRLGIYEAVRAAGFPIHTTSITEYDGSRLMKKIQYHYNVIDHPFNEALMVPHEKLKEIIRNQAERHPSFHFLNPAKFTEFREPDDIKKTAVVMHKEQGEIEIAADFHIGAEGRVSPIRKSLGIELTETEYNHYFLTVTFPRPSNLTEGEMIVRGHYFLGLFPLPDLQVRTVLLIKKEEYKEMKKEGLESFYRCYTRLKPELDGYVQNITTWKDIQLMVPTRHNADRYIRGNCALMGDAVHTVHPMAGEGMNLAIQDAYTLGDLLSCMYETGNLNVAQLKRYEQVRRPRSEFLSSLSNLSAMAYSYWQGPWPNVRSHVLKRIERIPALHYKHMLNISGLGMWKDTLLDRFVQIGLLPGGILPKVKGTEHQYSEYDDHPWTMKEEKE</sequence>
<dbReference type="InterPro" id="IPR002938">
    <property type="entry name" value="FAD-bd"/>
</dbReference>
<reference evidence="3 4" key="1">
    <citation type="submission" date="2016-06" db="EMBL/GenBank/DDBJ databases">
        <title>Domibacillus iocasae genome sequencing.</title>
        <authorList>
            <person name="Verma A."/>
            <person name="Pal Y."/>
            <person name="Ojha A.K."/>
            <person name="Krishnamurthi S."/>
        </authorList>
    </citation>
    <scope>NUCLEOTIDE SEQUENCE [LARGE SCALE GENOMIC DNA]</scope>
    <source>
        <strain evidence="3 4">DSM 29979</strain>
    </source>
</reference>
<evidence type="ECO:0000313" key="4">
    <source>
        <dbReference type="Proteomes" id="UP000095658"/>
    </source>
</evidence>
<dbReference type="SUPFAM" id="SSF51905">
    <property type="entry name" value="FAD/NAD(P)-binding domain"/>
    <property type="match status" value="1"/>
</dbReference>
<feature type="domain" description="FAD-binding" evidence="2">
    <location>
        <begin position="2"/>
        <end position="344"/>
    </location>
</feature>
<dbReference type="Gene3D" id="3.50.50.60">
    <property type="entry name" value="FAD/NAD(P)-binding domain"/>
    <property type="match status" value="2"/>
</dbReference>
<organism evidence="3 4">
    <name type="scientific">Domibacillus iocasae</name>
    <dbReference type="NCBI Taxonomy" id="1714016"/>
    <lineage>
        <taxon>Bacteria</taxon>
        <taxon>Bacillati</taxon>
        <taxon>Bacillota</taxon>
        <taxon>Bacilli</taxon>
        <taxon>Bacillales</taxon>
        <taxon>Bacillaceae</taxon>
        <taxon>Domibacillus</taxon>
    </lineage>
</organism>
<gene>
    <name evidence="3" type="ORF">BA724_05995</name>
</gene>
<evidence type="ECO:0000259" key="2">
    <source>
        <dbReference type="Pfam" id="PF01494"/>
    </source>
</evidence>